<dbReference type="PANTHER" id="PTHR42884">
    <property type="entry name" value="PROPROTEIN CONVERTASE SUBTILISIN/KEXIN-RELATED"/>
    <property type="match status" value="1"/>
</dbReference>
<evidence type="ECO:0000256" key="2">
    <source>
        <dbReference type="ARBA" id="ARBA00022801"/>
    </source>
</evidence>
<dbReference type="EnsemblMetazoa" id="XM_011410512.2">
    <property type="protein sequence ID" value="XP_011408814.2"/>
    <property type="gene ID" value="LOC105315767"/>
</dbReference>
<dbReference type="InterPro" id="IPR002884">
    <property type="entry name" value="P_dom"/>
</dbReference>
<keyword evidence="3" id="KW-0720">Serine protease</keyword>
<proteinExistence type="predicted"/>
<dbReference type="Gene3D" id="2.60.120.260">
    <property type="entry name" value="Galactose-binding domain-like"/>
    <property type="match status" value="1"/>
</dbReference>
<dbReference type="Proteomes" id="UP000007879">
    <property type="component" value="Unassembled WGS sequence"/>
</dbReference>
<dbReference type="EnsemblMetazoa" id="Aqu2.1.05739_001">
    <property type="protein sequence ID" value="Aqu2.1.05739_001"/>
    <property type="gene ID" value="Aqu2.1.05739"/>
</dbReference>
<keyword evidence="1" id="KW-0645">Protease</keyword>
<protein>
    <recommendedName>
        <fullName evidence="5">P/Homo B domain-containing protein</fullName>
    </recommendedName>
</protein>
<evidence type="ECO:0000256" key="3">
    <source>
        <dbReference type="ARBA" id="ARBA00022825"/>
    </source>
</evidence>
<organism evidence="6">
    <name type="scientific">Amphimedon queenslandica</name>
    <name type="common">Sponge</name>
    <dbReference type="NCBI Taxonomy" id="400682"/>
    <lineage>
        <taxon>Eukaryota</taxon>
        <taxon>Metazoa</taxon>
        <taxon>Porifera</taxon>
        <taxon>Demospongiae</taxon>
        <taxon>Heteroscleromorpha</taxon>
        <taxon>Haplosclerida</taxon>
        <taxon>Niphatidae</taxon>
        <taxon>Amphimedon</taxon>
    </lineage>
</organism>
<dbReference type="Pfam" id="PF01483">
    <property type="entry name" value="P_proprotein"/>
    <property type="match status" value="1"/>
</dbReference>
<reference evidence="7" key="1">
    <citation type="journal article" date="2010" name="Nature">
        <title>The Amphimedon queenslandica genome and the evolution of animal complexity.</title>
        <authorList>
            <person name="Srivastava M."/>
            <person name="Simakov O."/>
            <person name="Chapman J."/>
            <person name="Fahey B."/>
            <person name="Gauthier M.E."/>
            <person name="Mitros T."/>
            <person name="Richards G.S."/>
            <person name="Conaco C."/>
            <person name="Dacre M."/>
            <person name="Hellsten U."/>
            <person name="Larroux C."/>
            <person name="Putnam N.H."/>
            <person name="Stanke M."/>
            <person name="Adamska M."/>
            <person name="Darling A."/>
            <person name="Degnan S.M."/>
            <person name="Oakley T.H."/>
            <person name="Plachetzki D.C."/>
            <person name="Zhai Y."/>
            <person name="Adamski M."/>
            <person name="Calcino A."/>
            <person name="Cummins S.F."/>
            <person name="Goodstein D.M."/>
            <person name="Harris C."/>
            <person name="Jackson D.J."/>
            <person name="Leys S.P."/>
            <person name="Shu S."/>
            <person name="Woodcroft B.J."/>
            <person name="Vervoort M."/>
            <person name="Kosik K.S."/>
            <person name="Manning G."/>
            <person name="Degnan B.M."/>
            <person name="Rokhsar D.S."/>
        </authorList>
    </citation>
    <scope>NUCLEOTIDE SEQUENCE [LARGE SCALE GENOMIC DNA]</scope>
</reference>
<dbReference type="InParanoid" id="A0A1X7SUB1"/>
<feature type="domain" description="P/Homo B" evidence="5">
    <location>
        <begin position="25"/>
        <end position="169"/>
    </location>
</feature>
<dbReference type="GO" id="GO:0016485">
    <property type="term" value="P:protein processing"/>
    <property type="evidence" value="ECO:0007669"/>
    <property type="project" value="TreeGrafter"/>
</dbReference>
<keyword evidence="4" id="KW-0812">Transmembrane</keyword>
<dbReference type="GO" id="GO:0005802">
    <property type="term" value="C:trans-Golgi network"/>
    <property type="evidence" value="ECO:0007669"/>
    <property type="project" value="TreeGrafter"/>
</dbReference>
<dbReference type="GO" id="GO:0000139">
    <property type="term" value="C:Golgi membrane"/>
    <property type="evidence" value="ECO:0007669"/>
    <property type="project" value="TreeGrafter"/>
</dbReference>
<reference evidence="6" key="2">
    <citation type="submission" date="2017-05" db="UniProtKB">
        <authorList>
            <consortium name="EnsemblMetazoa"/>
        </authorList>
    </citation>
    <scope>IDENTIFICATION</scope>
</reference>
<keyword evidence="7" id="KW-1185">Reference proteome</keyword>
<dbReference type="AlphaFoldDB" id="A0A1X7SUB1"/>
<dbReference type="KEGG" id="aqu:105315767"/>
<keyword evidence="2" id="KW-0378">Hydrolase</keyword>
<dbReference type="InterPro" id="IPR008979">
    <property type="entry name" value="Galactose-bd-like_sf"/>
</dbReference>
<dbReference type="OrthoDB" id="300641at2759"/>
<gene>
    <name evidence="6" type="primary">105315767</name>
</gene>
<evidence type="ECO:0000313" key="6">
    <source>
        <dbReference type="EnsemblMetazoa" id="Aqu2.1.05739_001"/>
    </source>
</evidence>
<evidence type="ECO:0000256" key="4">
    <source>
        <dbReference type="SAM" id="Phobius"/>
    </source>
</evidence>
<feature type="transmembrane region" description="Helical" evidence="4">
    <location>
        <begin position="219"/>
        <end position="241"/>
    </location>
</feature>
<dbReference type="FunFam" id="2.60.120.260:FF:000026">
    <property type="entry name" value="proprotein convertase subtilisin/kexin type 7"/>
    <property type="match status" value="1"/>
</dbReference>
<dbReference type="STRING" id="400682.A0A1X7SUB1"/>
<evidence type="ECO:0000256" key="1">
    <source>
        <dbReference type="ARBA" id="ARBA00022670"/>
    </source>
</evidence>
<keyword evidence="4" id="KW-1133">Transmembrane helix</keyword>
<dbReference type="PROSITE" id="PS51829">
    <property type="entry name" value="P_HOMO_B"/>
    <property type="match status" value="1"/>
</dbReference>
<evidence type="ECO:0000259" key="5">
    <source>
        <dbReference type="PROSITE" id="PS51829"/>
    </source>
</evidence>
<dbReference type="PANTHER" id="PTHR42884:SF28">
    <property type="entry name" value="PROPROTEIN CONVERTASE SUBTILISIN_KEXIN TYPE 7"/>
    <property type="match status" value="1"/>
</dbReference>
<keyword evidence="4" id="KW-0472">Membrane</keyword>
<name>A0A1X7SUB1_AMPQE</name>
<sequence>MHSHQHGFGVLDAYRLTRSAQVWPLLPAQVVWKSDTYYANSPIPYSMDRKLQQNITLSLDDMPPSLHTLEHVAITVTIDHTYRGALILDLVSPSGTVSHLATSRKKDSSSKGLRDWTFTTVRCWGEGPLGVWSLQVADDTSIGIPPDTEGESRGYLLQWSIKLYGTNLTSLDIVNRKILIDQVVNGDDDVIPSTCPPKPTNLQDITFPDSPIGNKLLKVLSALAAVIVSILFLHILITFIYRKMRDKKNSYRSALPPVTLRHLSSTAEEEEGLLLESRDNNENEWNEEIVEDKTTL</sequence>
<accession>A0A1X7SUB1</accession>
<evidence type="ECO:0000313" key="7">
    <source>
        <dbReference type="Proteomes" id="UP000007879"/>
    </source>
</evidence>
<dbReference type="SUPFAM" id="SSF49785">
    <property type="entry name" value="Galactose-binding domain-like"/>
    <property type="match status" value="1"/>
</dbReference>
<dbReference type="GO" id="GO:0004252">
    <property type="term" value="F:serine-type endopeptidase activity"/>
    <property type="evidence" value="ECO:0007669"/>
    <property type="project" value="InterPro"/>
</dbReference>